<dbReference type="CDD" id="cd02440">
    <property type="entry name" value="AdoMet_MTases"/>
    <property type="match status" value="1"/>
</dbReference>
<feature type="domain" description="Methyltransferase type 11" evidence="5">
    <location>
        <begin position="119"/>
        <end position="209"/>
    </location>
</feature>
<proteinExistence type="inferred from homology"/>
<comment type="similarity">
    <text evidence="1">Belongs to the methyltransferase superfamily.</text>
</comment>
<dbReference type="PANTHER" id="PTHR44942">
    <property type="entry name" value="METHYLTRANSF_11 DOMAIN-CONTAINING PROTEIN"/>
    <property type="match status" value="1"/>
</dbReference>
<dbReference type="Pfam" id="PF08241">
    <property type="entry name" value="Methyltransf_11"/>
    <property type="match status" value="1"/>
</dbReference>
<feature type="signal peptide" evidence="4">
    <location>
        <begin position="1"/>
        <end position="19"/>
    </location>
</feature>
<keyword evidence="3 6" id="KW-0808">Transferase</keyword>
<keyword evidence="2 6" id="KW-0489">Methyltransferase</keyword>
<feature type="chain" id="PRO_5007285509" evidence="4">
    <location>
        <begin position="20"/>
        <end position="336"/>
    </location>
</feature>
<keyword evidence="4" id="KW-0732">Signal</keyword>
<dbReference type="GO" id="GO:0032259">
    <property type="term" value="P:methylation"/>
    <property type="evidence" value="ECO:0007669"/>
    <property type="project" value="UniProtKB-KW"/>
</dbReference>
<reference evidence="6" key="1">
    <citation type="journal article" date="2016" name="Ticks Tick Borne Dis.">
        <title>De novo assembly and annotation of the salivary gland transcriptome of Rhipicephalus appendiculatus male and female ticks during blood feeding.</title>
        <authorList>
            <person name="de Castro M.H."/>
            <person name="de Klerk D."/>
            <person name="Pienaar R."/>
            <person name="Latif A.A."/>
            <person name="Rees D.J."/>
            <person name="Mans B.J."/>
        </authorList>
    </citation>
    <scope>NUCLEOTIDE SEQUENCE</scope>
    <source>
        <tissue evidence="6">Salivary glands</tissue>
    </source>
</reference>
<dbReference type="EMBL" id="GEDV01007868">
    <property type="protein sequence ID" value="JAP80689.1"/>
    <property type="molecule type" value="Transcribed_RNA"/>
</dbReference>
<protein>
    <submittedName>
        <fullName evidence="6">Methyltransferase</fullName>
    </submittedName>
</protein>
<accession>A0A131YN59</accession>
<evidence type="ECO:0000256" key="1">
    <source>
        <dbReference type="ARBA" id="ARBA00008361"/>
    </source>
</evidence>
<dbReference type="InterPro" id="IPR051052">
    <property type="entry name" value="Diverse_substrate_MTase"/>
</dbReference>
<dbReference type="InterPro" id="IPR029063">
    <property type="entry name" value="SAM-dependent_MTases_sf"/>
</dbReference>
<evidence type="ECO:0000313" key="6">
    <source>
        <dbReference type="EMBL" id="JAP80689.1"/>
    </source>
</evidence>
<evidence type="ECO:0000256" key="3">
    <source>
        <dbReference type="ARBA" id="ARBA00022679"/>
    </source>
</evidence>
<dbReference type="AlphaFoldDB" id="A0A131YN59"/>
<evidence type="ECO:0000256" key="2">
    <source>
        <dbReference type="ARBA" id="ARBA00022603"/>
    </source>
</evidence>
<dbReference type="PANTHER" id="PTHR44942:SF4">
    <property type="entry name" value="METHYLTRANSFERASE TYPE 11 DOMAIN-CONTAINING PROTEIN"/>
    <property type="match status" value="1"/>
</dbReference>
<evidence type="ECO:0000259" key="5">
    <source>
        <dbReference type="Pfam" id="PF08241"/>
    </source>
</evidence>
<dbReference type="InterPro" id="IPR013216">
    <property type="entry name" value="Methyltransf_11"/>
</dbReference>
<sequence>MSAVVLSVLSVCKLALRTACLVRSARVKNRHRSLVLSNRLCSSNFSGSAASNDGMSGEPHRAAGERSAASLEESYRRCFVGGDLSAKYKLARPVVPPAMVADIVEYANETVSCKDGLCVDVGCGPGQSTELFCPHFRKVVGTDISETQIGIARAACTAKNVSFEVSNAESLPFDDGTVALVSTVNALHWFRWDAFFAEVRRVLVDGGVFCPSLFRLRAVAEPGLEDCLEEFRYQEFKGYLTAQHDFWTYGYENTDVPFSDVRKKDFVVNEMTTLSAVLACVRTWSFVIRMEEKEPERARQVLERLETRIRSKLGKPGEDDPEVQVAYRASYILCRK</sequence>
<dbReference type="Gene3D" id="3.40.50.150">
    <property type="entry name" value="Vaccinia Virus protein VP39"/>
    <property type="match status" value="1"/>
</dbReference>
<dbReference type="SUPFAM" id="SSF53335">
    <property type="entry name" value="S-adenosyl-L-methionine-dependent methyltransferases"/>
    <property type="match status" value="1"/>
</dbReference>
<dbReference type="GO" id="GO:0008757">
    <property type="term" value="F:S-adenosylmethionine-dependent methyltransferase activity"/>
    <property type="evidence" value="ECO:0007669"/>
    <property type="project" value="InterPro"/>
</dbReference>
<evidence type="ECO:0000256" key="4">
    <source>
        <dbReference type="SAM" id="SignalP"/>
    </source>
</evidence>
<name>A0A131YN59_RHIAP</name>
<organism evidence="6">
    <name type="scientific">Rhipicephalus appendiculatus</name>
    <name type="common">Brown ear tick</name>
    <dbReference type="NCBI Taxonomy" id="34631"/>
    <lineage>
        <taxon>Eukaryota</taxon>
        <taxon>Metazoa</taxon>
        <taxon>Ecdysozoa</taxon>
        <taxon>Arthropoda</taxon>
        <taxon>Chelicerata</taxon>
        <taxon>Arachnida</taxon>
        <taxon>Acari</taxon>
        <taxon>Parasitiformes</taxon>
        <taxon>Ixodida</taxon>
        <taxon>Ixodoidea</taxon>
        <taxon>Ixodidae</taxon>
        <taxon>Rhipicephalinae</taxon>
        <taxon>Rhipicephalus</taxon>
        <taxon>Rhipicephalus</taxon>
    </lineage>
</organism>